<dbReference type="InterPro" id="IPR035925">
    <property type="entry name" value="BSD_dom_sf"/>
</dbReference>
<dbReference type="PROSITE" id="PS50858">
    <property type="entry name" value="BSD"/>
    <property type="match status" value="1"/>
</dbReference>
<feature type="compositionally biased region" description="Acidic residues" evidence="1">
    <location>
        <begin position="248"/>
        <end position="265"/>
    </location>
</feature>
<dbReference type="GO" id="GO:0045202">
    <property type="term" value="C:synapse"/>
    <property type="evidence" value="ECO:0007669"/>
    <property type="project" value="TreeGrafter"/>
</dbReference>
<dbReference type="PANTHER" id="PTHR16019">
    <property type="entry name" value="SYNAPSE-ASSOCIATED PROTEIN"/>
    <property type="match status" value="1"/>
</dbReference>
<dbReference type="SUPFAM" id="SSF140383">
    <property type="entry name" value="BSD domain-like"/>
    <property type="match status" value="1"/>
</dbReference>
<dbReference type="Pfam" id="PF03909">
    <property type="entry name" value="BSD"/>
    <property type="match status" value="1"/>
</dbReference>
<dbReference type="AlphaFoldDB" id="A0AAW1IFE5"/>
<evidence type="ECO:0000313" key="3">
    <source>
        <dbReference type="EMBL" id="KAK9688322.1"/>
    </source>
</evidence>
<accession>A0AAW1IFE5</accession>
<dbReference type="GO" id="GO:0005794">
    <property type="term" value="C:Golgi apparatus"/>
    <property type="evidence" value="ECO:0007669"/>
    <property type="project" value="TreeGrafter"/>
</dbReference>
<dbReference type="GO" id="GO:0048172">
    <property type="term" value="P:regulation of short-term neuronal synaptic plasticity"/>
    <property type="evidence" value="ECO:0007669"/>
    <property type="project" value="TreeGrafter"/>
</dbReference>
<feature type="region of interest" description="Disordered" evidence="1">
    <location>
        <begin position="226"/>
        <end position="279"/>
    </location>
</feature>
<dbReference type="Proteomes" id="UP001458880">
    <property type="component" value="Unassembled WGS sequence"/>
</dbReference>
<comment type="caution">
    <text evidence="3">The sequence shown here is derived from an EMBL/GenBank/DDBJ whole genome shotgun (WGS) entry which is preliminary data.</text>
</comment>
<dbReference type="InterPro" id="IPR005607">
    <property type="entry name" value="BSD_dom"/>
</dbReference>
<evidence type="ECO:0000256" key="1">
    <source>
        <dbReference type="SAM" id="MobiDB-lite"/>
    </source>
</evidence>
<feature type="domain" description="BSD" evidence="2">
    <location>
        <begin position="160"/>
        <end position="212"/>
    </location>
</feature>
<name>A0AAW1IFE5_POPJA</name>
<organism evidence="3 4">
    <name type="scientific">Popillia japonica</name>
    <name type="common">Japanese beetle</name>
    <dbReference type="NCBI Taxonomy" id="7064"/>
    <lineage>
        <taxon>Eukaryota</taxon>
        <taxon>Metazoa</taxon>
        <taxon>Ecdysozoa</taxon>
        <taxon>Arthropoda</taxon>
        <taxon>Hexapoda</taxon>
        <taxon>Insecta</taxon>
        <taxon>Pterygota</taxon>
        <taxon>Neoptera</taxon>
        <taxon>Endopterygota</taxon>
        <taxon>Coleoptera</taxon>
        <taxon>Polyphaga</taxon>
        <taxon>Scarabaeiformia</taxon>
        <taxon>Scarabaeidae</taxon>
        <taxon>Rutelinae</taxon>
        <taxon>Popillia</taxon>
    </lineage>
</organism>
<sequence length="279" mass="32020">MFSHLKDKVKSWITSVIDYTEDPLDDVCSYGNRNSIPKNEADTTELNCKIEEDLTYEDDKENILPVNVTTLGNILYATATELGATASELGTKILETVEKNPYLQEFNREQEAFVKNIEKDRVPRVVPPWIGCSNEDEARDVCLSLSNDRRNFMRNPPDGIDFNFDYEKSYPVAVAIMEHDANLAKMRYMLVPKLISEENFWRNYFYRVSLVCEVNGGSCMVSDNVNSSLDHDPDINSSRDKTDSWEKELDEELESYEQGCDVDIENESKSLEEELEEAT</sequence>
<dbReference type="PANTHER" id="PTHR16019:SF6">
    <property type="entry name" value="SYNAPSE-ASSOCIATED PROTEIN 1"/>
    <property type="match status" value="1"/>
</dbReference>
<dbReference type="Gene3D" id="1.10.3970.10">
    <property type="entry name" value="BSD domain"/>
    <property type="match status" value="1"/>
</dbReference>
<dbReference type="GO" id="GO:0038203">
    <property type="term" value="P:TORC2 signaling"/>
    <property type="evidence" value="ECO:0007669"/>
    <property type="project" value="TreeGrafter"/>
</dbReference>
<dbReference type="EMBL" id="JASPKY010000596">
    <property type="protein sequence ID" value="KAK9688322.1"/>
    <property type="molecule type" value="Genomic_DNA"/>
</dbReference>
<dbReference type="GO" id="GO:0005634">
    <property type="term" value="C:nucleus"/>
    <property type="evidence" value="ECO:0007669"/>
    <property type="project" value="TreeGrafter"/>
</dbReference>
<feature type="compositionally biased region" description="Basic and acidic residues" evidence="1">
    <location>
        <begin position="229"/>
        <end position="247"/>
    </location>
</feature>
<proteinExistence type="predicted"/>
<reference evidence="3 4" key="1">
    <citation type="journal article" date="2024" name="BMC Genomics">
        <title>De novo assembly and annotation of Popillia japonica's genome with initial clues to its potential as an invasive pest.</title>
        <authorList>
            <person name="Cucini C."/>
            <person name="Boschi S."/>
            <person name="Funari R."/>
            <person name="Cardaioli E."/>
            <person name="Iannotti N."/>
            <person name="Marturano G."/>
            <person name="Paoli F."/>
            <person name="Bruttini M."/>
            <person name="Carapelli A."/>
            <person name="Frati F."/>
            <person name="Nardi F."/>
        </authorList>
    </citation>
    <scope>NUCLEOTIDE SEQUENCE [LARGE SCALE GENOMIC DNA]</scope>
    <source>
        <strain evidence="3">DMR45628</strain>
    </source>
</reference>
<keyword evidence="4" id="KW-1185">Reference proteome</keyword>
<gene>
    <name evidence="3" type="ORF">QE152_g35650</name>
</gene>
<dbReference type="InterPro" id="IPR051494">
    <property type="entry name" value="BSD_domain-containing"/>
</dbReference>
<evidence type="ECO:0000259" key="2">
    <source>
        <dbReference type="PROSITE" id="PS50858"/>
    </source>
</evidence>
<dbReference type="SMART" id="SM00751">
    <property type="entry name" value="BSD"/>
    <property type="match status" value="1"/>
</dbReference>
<protein>
    <submittedName>
        <fullName evidence="3">BSD domain</fullName>
    </submittedName>
</protein>
<evidence type="ECO:0000313" key="4">
    <source>
        <dbReference type="Proteomes" id="UP001458880"/>
    </source>
</evidence>